<accession>A0ABW2S8I0</accession>
<reference evidence="2" key="1">
    <citation type="journal article" date="2019" name="Int. J. Syst. Evol. Microbiol.">
        <title>The Global Catalogue of Microorganisms (GCM) 10K type strain sequencing project: providing services to taxonomists for standard genome sequencing and annotation.</title>
        <authorList>
            <consortium name="The Broad Institute Genomics Platform"/>
            <consortium name="The Broad Institute Genome Sequencing Center for Infectious Disease"/>
            <person name="Wu L."/>
            <person name="Ma J."/>
        </authorList>
    </citation>
    <scope>NUCLEOTIDE SEQUENCE [LARGE SCALE GENOMIC DNA]</scope>
    <source>
        <strain evidence="2">CCUG 53903</strain>
    </source>
</reference>
<sequence length="85" mass="9501">RLQLVIHALERLQTFTSDQRDLCLQLGKPPGQRIAVFAGIRYSLNSHFQSSVLMMVRGFPVCRTGLPRLVAPVKPRQGIAVFMPA</sequence>
<dbReference type="EMBL" id="JBHTBZ010000012">
    <property type="protein sequence ID" value="MFC7459805.1"/>
    <property type="molecule type" value="Genomic_DNA"/>
</dbReference>
<proteinExistence type="predicted"/>
<comment type="caution">
    <text evidence="1">The sequence shown here is derived from an EMBL/GenBank/DDBJ whole genome shotgun (WGS) entry which is preliminary data.</text>
</comment>
<organism evidence="1 2">
    <name type="scientific">Hydrogenophaga defluvii</name>
    <dbReference type="NCBI Taxonomy" id="249410"/>
    <lineage>
        <taxon>Bacteria</taxon>
        <taxon>Pseudomonadati</taxon>
        <taxon>Pseudomonadota</taxon>
        <taxon>Betaproteobacteria</taxon>
        <taxon>Burkholderiales</taxon>
        <taxon>Comamonadaceae</taxon>
        <taxon>Hydrogenophaga</taxon>
    </lineage>
</organism>
<evidence type="ECO:0000313" key="2">
    <source>
        <dbReference type="Proteomes" id="UP001596457"/>
    </source>
</evidence>
<gene>
    <name evidence="1" type="ORF">ACFQU0_05105</name>
</gene>
<protein>
    <submittedName>
        <fullName evidence="1">Uncharacterized protein</fullName>
    </submittedName>
</protein>
<evidence type="ECO:0000313" key="1">
    <source>
        <dbReference type="EMBL" id="MFC7459805.1"/>
    </source>
</evidence>
<dbReference type="RefSeq" id="WP_382199049.1">
    <property type="nucleotide sequence ID" value="NZ_JBHTBZ010000012.1"/>
</dbReference>
<name>A0ABW2S8I0_9BURK</name>
<dbReference type="Proteomes" id="UP001596457">
    <property type="component" value="Unassembled WGS sequence"/>
</dbReference>
<keyword evidence="2" id="KW-1185">Reference proteome</keyword>
<feature type="non-terminal residue" evidence="1">
    <location>
        <position position="1"/>
    </location>
</feature>